<evidence type="ECO:0000259" key="4">
    <source>
        <dbReference type="SMART" id="SM00822"/>
    </source>
</evidence>
<dbReference type="InterPro" id="IPR020904">
    <property type="entry name" value="Sc_DH/Rdtase_CS"/>
</dbReference>
<comment type="similarity">
    <text evidence="1 3">Belongs to the short-chain dehydrogenases/reductases (SDR) family.</text>
</comment>
<dbReference type="KEGG" id="uru:DSM104443_00778"/>
<reference evidence="5 6" key="1">
    <citation type="submission" date="2020-04" db="EMBL/GenBank/DDBJ databases">
        <title>Usitatibacter rugosus gen. nov., sp. nov. and Usitatibacter palustris sp. nov., novel members of Usitatibacteraceae fam. nov. within the order Nitrosomonadales isolated from soil.</title>
        <authorList>
            <person name="Huber K.J."/>
            <person name="Neumann-Schaal M."/>
            <person name="Geppert A."/>
            <person name="Luckner M."/>
            <person name="Wanner G."/>
            <person name="Overmann J."/>
        </authorList>
    </citation>
    <scope>NUCLEOTIDE SEQUENCE [LARGE SCALE GENOMIC DNA]</scope>
    <source>
        <strain evidence="5 6">0125_3</strain>
    </source>
</reference>
<proteinExistence type="inferred from homology"/>
<evidence type="ECO:0000313" key="6">
    <source>
        <dbReference type="Proteomes" id="UP000501534"/>
    </source>
</evidence>
<dbReference type="Pfam" id="PF00106">
    <property type="entry name" value="adh_short"/>
    <property type="match status" value="1"/>
</dbReference>
<name>A0A6M4GSC7_9PROT</name>
<organism evidence="5 6">
    <name type="scientific">Usitatibacter rugosus</name>
    <dbReference type="NCBI Taxonomy" id="2732067"/>
    <lineage>
        <taxon>Bacteria</taxon>
        <taxon>Pseudomonadati</taxon>
        <taxon>Pseudomonadota</taxon>
        <taxon>Betaproteobacteria</taxon>
        <taxon>Nitrosomonadales</taxon>
        <taxon>Usitatibacteraceae</taxon>
        <taxon>Usitatibacter</taxon>
    </lineage>
</organism>
<dbReference type="EC" id="1.3.1.87" evidence="5"/>
<dbReference type="InterPro" id="IPR036291">
    <property type="entry name" value="NAD(P)-bd_dom_sf"/>
</dbReference>
<dbReference type="PANTHER" id="PTHR44196:SF1">
    <property type="entry name" value="DEHYDROGENASE_REDUCTASE SDR FAMILY MEMBER 7B"/>
    <property type="match status" value="1"/>
</dbReference>
<keyword evidence="2 5" id="KW-0560">Oxidoreductase</keyword>
<dbReference type="PANTHER" id="PTHR44196">
    <property type="entry name" value="DEHYDROGENASE/REDUCTASE SDR FAMILY MEMBER 7B"/>
    <property type="match status" value="1"/>
</dbReference>
<dbReference type="InterPro" id="IPR057326">
    <property type="entry name" value="KR_dom"/>
</dbReference>
<dbReference type="GO" id="GO:0016020">
    <property type="term" value="C:membrane"/>
    <property type="evidence" value="ECO:0007669"/>
    <property type="project" value="TreeGrafter"/>
</dbReference>
<dbReference type="SUPFAM" id="SSF51735">
    <property type="entry name" value="NAD(P)-binding Rossmann-fold domains"/>
    <property type="match status" value="1"/>
</dbReference>
<dbReference type="RefSeq" id="WP_171089680.1">
    <property type="nucleotide sequence ID" value="NZ_CP053069.1"/>
</dbReference>
<dbReference type="EMBL" id="CP053069">
    <property type="protein sequence ID" value="QJR09728.1"/>
    <property type="molecule type" value="Genomic_DNA"/>
</dbReference>
<dbReference type="InterPro" id="IPR002347">
    <property type="entry name" value="SDR_fam"/>
</dbReference>
<dbReference type="PRINTS" id="PR00081">
    <property type="entry name" value="GDHRDH"/>
</dbReference>
<protein>
    <submittedName>
        <fullName evidence="5">3-phenylpropionate-dihydrodiol/cinnamic acid-dihydrodiol dehydrogenase</fullName>
        <ecNumber evidence="5">1.3.1.87</ecNumber>
    </submittedName>
</protein>
<dbReference type="Gene3D" id="3.40.50.720">
    <property type="entry name" value="NAD(P)-binding Rossmann-like Domain"/>
    <property type="match status" value="1"/>
</dbReference>
<dbReference type="GO" id="GO:0018498">
    <property type="term" value="F:2,3-dihydroxy-2,3-dihydro-phenylpropionate dehydrogenase activity"/>
    <property type="evidence" value="ECO:0007669"/>
    <property type="project" value="UniProtKB-EC"/>
</dbReference>
<dbReference type="NCBIfam" id="NF004825">
    <property type="entry name" value="PRK06181.1"/>
    <property type="match status" value="1"/>
</dbReference>
<dbReference type="PROSITE" id="PS00061">
    <property type="entry name" value="ADH_SHORT"/>
    <property type="match status" value="1"/>
</dbReference>
<sequence>MKDDVVVITGASKGIGAELAEQLAARGASLSLAARNNEELEAIAVRCRAKGAKVIAVKADVGVEADCKAMVDATIAAFGRIDTLVNNAGATMWARFEDIGDMSILQRIMQVNYMGAVYCTHYALPHLKASKGRLVGVSSLAGRTGVPTRTGYAASKHAMTGFFDSLRIELDGSGVTVTMIYPGFVSTGIRENASGPDGKPIAVSPVKEGEVMGVEECARIIVEAMQTRKREVIMTARGKIGLWLKLVAPGMIDRIAKRAIETGR</sequence>
<evidence type="ECO:0000256" key="2">
    <source>
        <dbReference type="ARBA" id="ARBA00023002"/>
    </source>
</evidence>
<feature type="domain" description="Ketoreductase" evidence="4">
    <location>
        <begin position="4"/>
        <end position="192"/>
    </location>
</feature>
<evidence type="ECO:0000256" key="1">
    <source>
        <dbReference type="ARBA" id="ARBA00006484"/>
    </source>
</evidence>
<accession>A0A6M4GSC7</accession>
<evidence type="ECO:0000313" key="5">
    <source>
        <dbReference type="EMBL" id="QJR09728.1"/>
    </source>
</evidence>
<dbReference type="PRINTS" id="PR00080">
    <property type="entry name" value="SDRFAMILY"/>
</dbReference>
<keyword evidence="6" id="KW-1185">Reference proteome</keyword>
<evidence type="ECO:0000256" key="3">
    <source>
        <dbReference type="RuleBase" id="RU000363"/>
    </source>
</evidence>
<dbReference type="Proteomes" id="UP000501534">
    <property type="component" value="Chromosome"/>
</dbReference>
<dbReference type="AlphaFoldDB" id="A0A6M4GSC7"/>
<gene>
    <name evidence="5" type="primary">hcaB_3</name>
    <name evidence="5" type="ORF">DSM104443_00778</name>
</gene>
<dbReference type="SMART" id="SM00822">
    <property type="entry name" value="PKS_KR"/>
    <property type="match status" value="1"/>
</dbReference>